<sequence length="223" mass="26095">MTETVERAKGKKISKPIVYGNTATPFGYKRESDGHSHQWTVFVKPYHYEDPSLYIRKVQFKLHDSYANPTRVVEKPPFEVTETGWGEFEVQMRIYFVDSNEKPITAFHYIRLFQPIVTLPNGSQQVVSEYYDEIVFQEPTMALYKILNDTSEMKKCDNKRHTNDLVAHKKKSMEAINGARDEINREIEDIKESLMRAHKLLIKYSEDMDDNMSVDTPRESISM</sequence>
<dbReference type="GO" id="GO:0035194">
    <property type="term" value="P:regulatory ncRNA-mediated post-transcriptional gene silencing"/>
    <property type="evidence" value="ECO:0007669"/>
    <property type="project" value="EnsemblMetazoa"/>
</dbReference>
<proteinExistence type="predicted"/>
<dbReference type="PANTHER" id="PTHR47573">
    <property type="entry name" value="PROTEIN AF-9 HOMOLOG"/>
    <property type="match status" value="1"/>
</dbReference>
<evidence type="ECO:0000256" key="3">
    <source>
        <dbReference type="ARBA" id="ARBA00023242"/>
    </source>
</evidence>
<evidence type="ECO:0000256" key="2">
    <source>
        <dbReference type="ARBA" id="ARBA00023163"/>
    </source>
</evidence>
<gene>
    <name evidence="6" type="primary">WBGene00277124</name>
</gene>
<protein>
    <submittedName>
        <fullName evidence="6">Gfl-1</fullName>
    </submittedName>
</protein>
<dbReference type="InterPro" id="IPR038704">
    <property type="entry name" value="YEAST_sf"/>
</dbReference>
<reference evidence="7" key="1">
    <citation type="journal article" date="2008" name="Nat. Genet.">
        <title>The Pristionchus pacificus genome provides a unique perspective on nematode lifestyle and parasitism.</title>
        <authorList>
            <person name="Dieterich C."/>
            <person name="Clifton S.W."/>
            <person name="Schuster L.N."/>
            <person name="Chinwalla A."/>
            <person name="Delehaunty K."/>
            <person name="Dinkelacker I."/>
            <person name="Fulton L."/>
            <person name="Fulton R."/>
            <person name="Godfrey J."/>
            <person name="Minx P."/>
            <person name="Mitreva M."/>
            <person name="Roeseler W."/>
            <person name="Tian H."/>
            <person name="Witte H."/>
            <person name="Yang S.P."/>
            <person name="Wilson R.K."/>
            <person name="Sommer R.J."/>
        </authorList>
    </citation>
    <scope>NUCLEOTIDE SEQUENCE [LARGE SCALE GENOMIC DNA]</scope>
    <source>
        <strain evidence="7">PS312</strain>
    </source>
</reference>
<reference evidence="6" key="2">
    <citation type="submission" date="2022-06" db="UniProtKB">
        <authorList>
            <consortium name="EnsemblMetazoa"/>
        </authorList>
    </citation>
    <scope>IDENTIFICATION</scope>
    <source>
        <strain evidence="6">PS312</strain>
    </source>
</reference>
<dbReference type="AlphaFoldDB" id="A0A2A6CBH1"/>
<dbReference type="Proteomes" id="UP000005239">
    <property type="component" value="Unassembled WGS sequence"/>
</dbReference>
<keyword evidence="1" id="KW-0805">Transcription regulation</keyword>
<evidence type="ECO:0000256" key="1">
    <source>
        <dbReference type="ARBA" id="ARBA00023015"/>
    </source>
</evidence>
<dbReference type="PANTHER" id="PTHR47573:SF1">
    <property type="entry name" value="PROTEIN AF-9 HOMOLOG"/>
    <property type="match status" value="1"/>
</dbReference>
<dbReference type="Gene3D" id="2.60.40.1970">
    <property type="entry name" value="YEATS domain"/>
    <property type="match status" value="1"/>
</dbReference>
<evidence type="ECO:0000313" key="7">
    <source>
        <dbReference type="Proteomes" id="UP000005239"/>
    </source>
</evidence>
<dbReference type="Pfam" id="PF03366">
    <property type="entry name" value="YEATS"/>
    <property type="match status" value="1"/>
</dbReference>
<name>A0A2A6CBH1_PRIPA</name>
<dbReference type="InterPro" id="IPR055129">
    <property type="entry name" value="YEATS_dom"/>
</dbReference>
<dbReference type="InterPro" id="IPR005033">
    <property type="entry name" value="YEATS"/>
</dbReference>
<dbReference type="EnsemblMetazoa" id="PPA38755.1">
    <property type="protein sequence ID" value="PPA38755.1"/>
    <property type="gene ID" value="WBGene00277124"/>
</dbReference>
<feature type="domain" description="YEATS" evidence="5">
    <location>
        <begin position="7"/>
        <end position="150"/>
    </location>
</feature>
<accession>A0A2A6CBH1</accession>
<comment type="subcellular location">
    <subcellularLocation>
        <location evidence="4">Nucleus</location>
    </subcellularLocation>
</comment>
<organism evidence="6 7">
    <name type="scientific">Pristionchus pacificus</name>
    <name type="common">Parasitic nematode worm</name>
    <dbReference type="NCBI Taxonomy" id="54126"/>
    <lineage>
        <taxon>Eukaryota</taxon>
        <taxon>Metazoa</taxon>
        <taxon>Ecdysozoa</taxon>
        <taxon>Nematoda</taxon>
        <taxon>Chromadorea</taxon>
        <taxon>Rhabditida</taxon>
        <taxon>Rhabditina</taxon>
        <taxon>Diplogasteromorpha</taxon>
        <taxon>Diplogasteroidea</taxon>
        <taxon>Neodiplogasteridae</taxon>
        <taxon>Pristionchus</taxon>
    </lineage>
</organism>
<evidence type="ECO:0000256" key="4">
    <source>
        <dbReference type="PROSITE-ProRule" id="PRU00376"/>
    </source>
</evidence>
<evidence type="ECO:0000313" key="6">
    <source>
        <dbReference type="EnsemblMetazoa" id="PPA38755.1"/>
    </source>
</evidence>
<dbReference type="PROSITE" id="PS51037">
    <property type="entry name" value="YEATS"/>
    <property type="match status" value="1"/>
</dbReference>
<keyword evidence="7" id="KW-1185">Reference proteome</keyword>
<dbReference type="GO" id="GO:0006355">
    <property type="term" value="P:regulation of DNA-templated transcription"/>
    <property type="evidence" value="ECO:0007669"/>
    <property type="project" value="InterPro"/>
</dbReference>
<dbReference type="CDD" id="cd16909">
    <property type="entry name" value="YEATS_GAS41_like"/>
    <property type="match status" value="1"/>
</dbReference>
<keyword evidence="3 4" id="KW-0539">Nucleus</keyword>
<keyword evidence="2" id="KW-0804">Transcription</keyword>
<dbReference type="GO" id="GO:0005634">
    <property type="term" value="C:nucleus"/>
    <property type="evidence" value="ECO:0007669"/>
    <property type="project" value="UniProtKB-SubCell"/>
</dbReference>
<evidence type="ECO:0000259" key="5">
    <source>
        <dbReference type="PROSITE" id="PS51037"/>
    </source>
</evidence>
<dbReference type="OrthoDB" id="16041at2759"/>
<accession>A0A8R1UTR6</accession>